<dbReference type="Proteomes" id="UP000032086">
    <property type="component" value="Unassembled WGS sequence"/>
</dbReference>
<comment type="caution">
    <text evidence="1">The sequence shown here is derived from an EMBL/GenBank/DDBJ whole genome shotgun (WGS) entry which is preliminary data.</text>
</comment>
<gene>
    <name evidence="1" type="ORF">RU10_16085</name>
</gene>
<accession>A0AAE2ATT6</accession>
<dbReference type="AlphaFoldDB" id="A0AAE2ATT6"/>
<evidence type="ECO:0000313" key="1">
    <source>
        <dbReference type="EMBL" id="KIP91576.1"/>
    </source>
</evidence>
<protein>
    <submittedName>
        <fullName evidence="1">Uncharacterized protein</fullName>
    </submittedName>
</protein>
<dbReference type="RefSeq" id="WP_042609082.1">
    <property type="nucleotide sequence ID" value="NZ_JXQY01000023.1"/>
</dbReference>
<proteinExistence type="predicted"/>
<dbReference type="EMBL" id="JXQY01000023">
    <property type="protein sequence ID" value="KIP91576.1"/>
    <property type="molecule type" value="Genomic_DNA"/>
</dbReference>
<evidence type="ECO:0000313" key="2">
    <source>
        <dbReference type="Proteomes" id="UP000032086"/>
    </source>
</evidence>
<name>A0AAE2ATT6_PSEFL</name>
<sequence>MSRLIICVLLIVCSGCAKDHSKPSANLSFVSVKRERTLLYDIRYQSDVDVLNLFDKGQGKGMIAGFLTCALGDDHDFSIEKAMQFSAVGLIESDGEPLNGGKFSYLTSAFLVETSSSRSSERHLSTTELNNLLSNKSQIPCKLFVTAFGYKTYFSNTMNIPTADLLREINKPE</sequence>
<reference evidence="1 2" key="1">
    <citation type="submission" date="2014-12" db="EMBL/GenBank/DDBJ databases">
        <title>16Stimator: statistical estimation of ribosomal gene copy numbers from draft genome assemblies.</title>
        <authorList>
            <person name="Perisin M.A."/>
            <person name="Vetter M."/>
            <person name="Gilbert J.A."/>
            <person name="Bergelson J."/>
        </authorList>
    </citation>
    <scope>NUCLEOTIDE SEQUENCE [LARGE SCALE GENOMIC DNA]</scope>
    <source>
        <strain evidence="1 2">MEP34</strain>
    </source>
</reference>
<organism evidence="1 2">
    <name type="scientific">Pseudomonas fluorescens</name>
    <dbReference type="NCBI Taxonomy" id="294"/>
    <lineage>
        <taxon>Bacteria</taxon>
        <taxon>Pseudomonadati</taxon>
        <taxon>Pseudomonadota</taxon>
        <taxon>Gammaproteobacteria</taxon>
        <taxon>Pseudomonadales</taxon>
        <taxon>Pseudomonadaceae</taxon>
        <taxon>Pseudomonas</taxon>
    </lineage>
</organism>